<organism evidence="1 2">
    <name type="scientific">Glossina palpalis gambiensis</name>
    <dbReference type="NCBI Taxonomy" id="67801"/>
    <lineage>
        <taxon>Eukaryota</taxon>
        <taxon>Metazoa</taxon>
        <taxon>Ecdysozoa</taxon>
        <taxon>Arthropoda</taxon>
        <taxon>Hexapoda</taxon>
        <taxon>Insecta</taxon>
        <taxon>Pterygota</taxon>
        <taxon>Neoptera</taxon>
        <taxon>Endopterygota</taxon>
        <taxon>Diptera</taxon>
        <taxon>Brachycera</taxon>
        <taxon>Muscomorpha</taxon>
        <taxon>Hippoboscoidea</taxon>
        <taxon>Glossinidae</taxon>
        <taxon>Glossina</taxon>
    </lineage>
</organism>
<reference evidence="1" key="2">
    <citation type="submission" date="2020-05" db="UniProtKB">
        <authorList>
            <consortium name="EnsemblMetazoa"/>
        </authorList>
    </citation>
    <scope>IDENTIFICATION</scope>
    <source>
        <strain evidence="1">IAEA</strain>
    </source>
</reference>
<accession>A0A1B0B4N3</accession>
<dbReference type="AlphaFoldDB" id="A0A1B0B4N3"/>
<evidence type="ECO:0000313" key="1">
    <source>
        <dbReference type="EnsemblMetazoa" id="GPPI018714-PA"/>
    </source>
</evidence>
<proteinExistence type="predicted"/>
<dbReference type="Proteomes" id="UP000092460">
    <property type="component" value="Unassembled WGS sequence"/>
</dbReference>
<sequence length="147" mass="16768">MIFTSDIAAAIVTDEKVQKLCYCIHCQKKKKGKVKNNSFCNLTQFERNASFNVNLLCTEFMQFAVGVREIAYLKICLTGHDVMSLPTQQERGLFNPFQFYRHQGGQLISHNLSFYSFHVIKRFAASSKCFISEGIHLCASAKMKIII</sequence>
<name>A0A1B0B4N3_9MUSC</name>
<evidence type="ECO:0000313" key="2">
    <source>
        <dbReference type="Proteomes" id="UP000092460"/>
    </source>
</evidence>
<dbReference type="EMBL" id="JXJN01008377">
    <property type="status" value="NOT_ANNOTATED_CDS"/>
    <property type="molecule type" value="Genomic_DNA"/>
</dbReference>
<keyword evidence="2" id="KW-1185">Reference proteome</keyword>
<dbReference type="VEuPathDB" id="VectorBase:GPPI018714"/>
<protein>
    <submittedName>
        <fullName evidence="1">Uncharacterized protein</fullName>
    </submittedName>
</protein>
<dbReference type="EnsemblMetazoa" id="GPPI018714-RA">
    <property type="protein sequence ID" value="GPPI018714-PA"/>
    <property type="gene ID" value="GPPI018714"/>
</dbReference>
<reference evidence="2" key="1">
    <citation type="submission" date="2015-01" db="EMBL/GenBank/DDBJ databases">
        <authorList>
            <person name="Aksoy S."/>
            <person name="Warren W."/>
            <person name="Wilson R.K."/>
        </authorList>
    </citation>
    <scope>NUCLEOTIDE SEQUENCE [LARGE SCALE GENOMIC DNA]</scope>
    <source>
        <strain evidence="2">IAEA</strain>
    </source>
</reference>